<dbReference type="Pfam" id="PF01464">
    <property type="entry name" value="SLT"/>
    <property type="match status" value="1"/>
</dbReference>
<name>A0A1E7XIM2_9LACO</name>
<dbReference type="EMBL" id="MIQE01000003">
    <property type="protein sequence ID" value="OFA12950.1"/>
    <property type="molecule type" value="Genomic_DNA"/>
</dbReference>
<dbReference type="InterPro" id="IPR018392">
    <property type="entry name" value="LysM"/>
</dbReference>
<dbReference type="Gene3D" id="1.10.530.10">
    <property type="match status" value="1"/>
</dbReference>
<comment type="caution">
    <text evidence="4">The sequence shown here is derived from an EMBL/GenBank/DDBJ whole genome shotgun (WGS) entry which is preliminary data.</text>
</comment>
<feature type="domain" description="LysM" evidence="3">
    <location>
        <begin position="30"/>
        <end position="74"/>
    </location>
</feature>
<keyword evidence="2" id="KW-0732">Signal</keyword>
<evidence type="ECO:0000313" key="4">
    <source>
        <dbReference type="EMBL" id="OFA12950.1"/>
    </source>
</evidence>
<gene>
    <name evidence="4" type="primary">isaA</name>
    <name evidence="4" type="ORF">LASUN_02890</name>
</gene>
<sequence length="208" mass="21792">MKKVLSMIFATSAAAIGLFFAGSAYASASTIVTVKSGDTVWGISQQYNSSVKAIESANNLKDANVIVVGQKLEIPSANSSSNTQGSAHVAASTTTAQQTQSYSQPTQQTQQATTTQSSQASTASTTATSGSVAQQAAQLMEQKTGVSASTWMAISYRESRNNPSAQNPSSTAHGLYQSLYTTSNDWREQVNDAARIYHSQGMGAWALG</sequence>
<feature type="signal peptide" evidence="2">
    <location>
        <begin position="1"/>
        <end position="26"/>
    </location>
</feature>
<dbReference type="AlphaFoldDB" id="A0A1E7XIM2"/>
<evidence type="ECO:0000259" key="3">
    <source>
        <dbReference type="PROSITE" id="PS51782"/>
    </source>
</evidence>
<dbReference type="Gene3D" id="3.10.350.10">
    <property type="entry name" value="LysM domain"/>
    <property type="match status" value="1"/>
</dbReference>
<keyword evidence="4" id="KW-0378">Hydrolase</keyword>
<feature type="chain" id="PRO_5009449590" evidence="2">
    <location>
        <begin position="27"/>
        <end position="208"/>
    </location>
</feature>
<dbReference type="PROSITE" id="PS51782">
    <property type="entry name" value="LYSM"/>
    <property type="match status" value="1"/>
</dbReference>
<dbReference type="RefSeq" id="WP_070367061.1">
    <property type="nucleotide sequence ID" value="NZ_JAZHVW010000017.1"/>
</dbReference>
<dbReference type="InterPro" id="IPR023346">
    <property type="entry name" value="Lysozyme-like_dom_sf"/>
</dbReference>
<keyword evidence="4" id="KW-0326">Glycosidase</keyword>
<organism evidence="4 5">
    <name type="scientific">Lentilactobacillus sunkii</name>
    <dbReference type="NCBI Taxonomy" id="481719"/>
    <lineage>
        <taxon>Bacteria</taxon>
        <taxon>Bacillati</taxon>
        <taxon>Bacillota</taxon>
        <taxon>Bacilli</taxon>
        <taxon>Lactobacillales</taxon>
        <taxon>Lactobacillaceae</taxon>
        <taxon>Lentilactobacillus</taxon>
    </lineage>
</organism>
<evidence type="ECO:0000313" key="5">
    <source>
        <dbReference type="Proteomes" id="UP000177010"/>
    </source>
</evidence>
<dbReference type="Proteomes" id="UP000177010">
    <property type="component" value="Unassembled WGS sequence"/>
</dbReference>
<feature type="region of interest" description="Disordered" evidence="1">
    <location>
        <begin position="77"/>
        <end position="126"/>
    </location>
</feature>
<dbReference type="STRING" id="481719.LASUN_02890"/>
<proteinExistence type="predicted"/>
<evidence type="ECO:0000256" key="2">
    <source>
        <dbReference type="SAM" id="SignalP"/>
    </source>
</evidence>
<dbReference type="InterPro" id="IPR008258">
    <property type="entry name" value="Transglycosylase_SLT_dom_1"/>
</dbReference>
<dbReference type="SUPFAM" id="SSF53955">
    <property type="entry name" value="Lysozyme-like"/>
    <property type="match status" value="1"/>
</dbReference>
<dbReference type="InterPro" id="IPR036779">
    <property type="entry name" value="LysM_dom_sf"/>
</dbReference>
<reference evidence="4 5" key="1">
    <citation type="submission" date="2016-09" db="EMBL/GenBank/DDBJ databases">
        <title>Genome Sequence of Lactobacillus sunkii Strain CG01.</title>
        <authorList>
            <person name="Poehlein A."/>
            <person name="Gabris C."/>
            <person name="Bengelsdorf F.R."/>
            <person name="Duerre P."/>
            <person name="Daniel R."/>
        </authorList>
    </citation>
    <scope>NUCLEOTIDE SEQUENCE [LARGE SCALE GENOMIC DNA]</scope>
    <source>
        <strain evidence="4 5">CG_D</strain>
    </source>
</reference>
<dbReference type="GO" id="GO:0016798">
    <property type="term" value="F:hydrolase activity, acting on glycosyl bonds"/>
    <property type="evidence" value="ECO:0007669"/>
    <property type="project" value="UniProtKB-KW"/>
</dbReference>
<dbReference type="SMART" id="SM00257">
    <property type="entry name" value="LysM"/>
    <property type="match status" value="1"/>
</dbReference>
<dbReference type="SUPFAM" id="SSF54106">
    <property type="entry name" value="LysM domain"/>
    <property type="match status" value="1"/>
</dbReference>
<dbReference type="Pfam" id="PF01476">
    <property type="entry name" value="LysM"/>
    <property type="match status" value="1"/>
</dbReference>
<protein>
    <submittedName>
        <fullName evidence="4">Putative transglycosylase IsaA</fullName>
        <ecNumber evidence="4">3.2.-.-</ecNumber>
    </submittedName>
</protein>
<accession>A0A1E7XIM2</accession>
<evidence type="ECO:0000256" key="1">
    <source>
        <dbReference type="SAM" id="MobiDB-lite"/>
    </source>
</evidence>
<dbReference type="EC" id="3.2.-.-" evidence="4"/>
<feature type="compositionally biased region" description="Low complexity" evidence="1">
    <location>
        <begin position="90"/>
        <end position="126"/>
    </location>
</feature>
<dbReference type="CDD" id="cd00118">
    <property type="entry name" value="LysM"/>
    <property type="match status" value="1"/>
</dbReference>
<feature type="compositionally biased region" description="Polar residues" evidence="1">
    <location>
        <begin position="77"/>
        <end position="86"/>
    </location>
</feature>